<keyword evidence="1 4" id="KW-0808">Transferase</keyword>
<feature type="non-terminal residue" evidence="4">
    <location>
        <position position="200"/>
    </location>
</feature>
<organism evidence="4">
    <name type="scientific">Eremomyces bilateralis CBS 781.70</name>
    <dbReference type="NCBI Taxonomy" id="1392243"/>
    <lineage>
        <taxon>Eukaryota</taxon>
        <taxon>Fungi</taxon>
        <taxon>Dikarya</taxon>
        <taxon>Ascomycota</taxon>
        <taxon>Pezizomycotina</taxon>
        <taxon>Dothideomycetes</taxon>
        <taxon>Dothideomycetes incertae sedis</taxon>
        <taxon>Eremomycetales</taxon>
        <taxon>Eremomycetaceae</taxon>
        <taxon>Eremomyces</taxon>
    </lineage>
</organism>
<dbReference type="GO" id="GO:0004059">
    <property type="term" value="F:aralkylamine N-acetyltransferase activity"/>
    <property type="evidence" value="ECO:0007669"/>
    <property type="project" value="TreeGrafter"/>
</dbReference>
<gene>
    <name evidence="4 6" type="ORF">P152DRAFT_381005</name>
</gene>
<accession>A0A6G1G1X2</accession>
<feature type="non-terminal residue" evidence="4">
    <location>
        <position position="1"/>
    </location>
</feature>
<dbReference type="PANTHER" id="PTHR10908:SF0">
    <property type="entry name" value="SEROTONIN N-ACETYLTRANSFERASE"/>
    <property type="match status" value="1"/>
</dbReference>
<dbReference type="InterPro" id="IPR000182">
    <property type="entry name" value="GNAT_dom"/>
</dbReference>
<dbReference type="GeneID" id="54416296"/>
<dbReference type="PANTHER" id="PTHR10908">
    <property type="entry name" value="SEROTONIN N-ACETYLTRANSFERASE"/>
    <property type="match status" value="1"/>
</dbReference>
<name>A0A6G1G1X2_9PEZI</name>
<evidence type="ECO:0000313" key="4">
    <source>
        <dbReference type="EMBL" id="KAF1812054.1"/>
    </source>
</evidence>
<dbReference type="RefSeq" id="XP_033533685.1">
    <property type="nucleotide sequence ID" value="XM_033675726.1"/>
</dbReference>
<reference evidence="6" key="2">
    <citation type="submission" date="2020-04" db="EMBL/GenBank/DDBJ databases">
        <authorList>
            <consortium name="NCBI Genome Project"/>
        </authorList>
    </citation>
    <scope>NUCLEOTIDE SEQUENCE</scope>
    <source>
        <strain evidence="6">CBS 781.70</strain>
    </source>
</reference>
<dbReference type="EMBL" id="ML975159">
    <property type="protein sequence ID" value="KAF1812054.1"/>
    <property type="molecule type" value="Genomic_DNA"/>
</dbReference>
<dbReference type="GO" id="GO:0005737">
    <property type="term" value="C:cytoplasm"/>
    <property type="evidence" value="ECO:0007669"/>
    <property type="project" value="TreeGrafter"/>
</dbReference>
<dbReference type="AlphaFoldDB" id="A0A6G1G1X2"/>
<proteinExistence type="predicted"/>
<dbReference type="InterPro" id="IPR016181">
    <property type="entry name" value="Acyl_CoA_acyltransferase"/>
</dbReference>
<reference evidence="6" key="3">
    <citation type="submission" date="2025-04" db="UniProtKB">
        <authorList>
            <consortium name="RefSeq"/>
        </authorList>
    </citation>
    <scope>IDENTIFICATION</scope>
    <source>
        <strain evidence="6">CBS 781.70</strain>
    </source>
</reference>
<dbReference type="Gene3D" id="3.40.630.30">
    <property type="match status" value="1"/>
</dbReference>
<keyword evidence="5" id="KW-1185">Reference proteome</keyword>
<dbReference type="Pfam" id="PF13673">
    <property type="entry name" value="Acetyltransf_10"/>
    <property type="match status" value="1"/>
</dbReference>
<protein>
    <submittedName>
        <fullName evidence="4 6">Acyl-CoA N-acyltransferase</fullName>
    </submittedName>
</protein>
<dbReference type="InterPro" id="IPR051635">
    <property type="entry name" value="SNAT-like"/>
</dbReference>
<dbReference type="Proteomes" id="UP000504638">
    <property type="component" value="Unplaced"/>
</dbReference>
<keyword evidence="2 4" id="KW-0012">Acyltransferase</keyword>
<dbReference type="SUPFAM" id="SSF55729">
    <property type="entry name" value="Acyl-CoA N-acyltransferases (Nat)"/>
    <property type="match status" value="1"/>
</dbReference>
<evidence type="ECO:0000313" key="5">
    <source>
        <dbReference type="Proteomes" id="UP000504638"/>
    </source>
</evidence>
<evidence type="ECO:0000256" key="1">
    <source>
        <dbReference type="ARBA" id="ARBA00022679"/>
    </source>
</evidence>
<evidence type="ECO:0000256" key="2">
    <source>
        <dbReference type="ARBA" id="ARBA00023315"/>
    </source>
</evidence>
<evidence type="ECO:0000259" key="3">
    <source>
        <dbReference type="Pfam" id="PF13673"/>
    </source>
</evidence>
<sequence length="200" mass="22296">LHPYVQALTLSDIESCVKLEEAAFPPTERCSREKFEYRLTKAGNICLGLFSSSTLTTIDDPPITFETSRPADSFHPARTSVLIGHVIATKTCNDTIHDEDMAIDLDWQRRSTSNVPSSHHPELGRTVAIHSLSILPQYQRGRLGEMLLGAYCQRIESSGLADRIALLTYDRLVDFYVRQGFHNCGPSKATFGGQAWNDLV</sequence>
<feature type="domain" description="N-acetyltransferase" evidence="3">
    <location>
        <begin position="127"/>
        <end position="188"/>
    </location>
</feature>
<dbReference type="OrthoDB" id="30840at2759"/>
<evidence type="ECO:0000313" key="6">
    <source>
        <dbReference type="RefSeq" id="XP_033533685.1"/>
    </source>
</evidence>
<reference evidence="4 6" key="1">
    <citation type="submission" date="2020-01" db="EMBL/GenBank/DDBJ databases">
        <authorList>
            <consortium name="DOE Joint Genome Institute"/>
            <person name="Haridas S."/>
            <person name="Albert R."/>
            <person name="Binder M."/>
            <person name="Bloem J."/>
            <person name="Labutti K."/>
            <person name="Salamov A."/>
            <person name="Andreopoulos B."/>
            <person name="Baker S.E."/>
            <person name="Barry K."/>
            <person name="Bills G."/>
            <person name="Bluhm B.H."/>
            <person name="Cannon C."/>
            <person name="Castanera R."/>
            <person name="Culley D.E."/>
            <person name="Daum C."/>
            <person name="Ezra D."/>
            <person name="Gonzalez J.B."/>
            <person name="Henrissat B."/>
            <person name="Kuo A."/>
            <person name="Liang C."/>
            <person name="Lipzen A."/>
            <person name="Lutzoni F."/>
            <person name="Magnuson J."/>
            <person name="Mondo S."/>
            <person name="Nolan M."/>
            <person name="Ohm R."/>
            <person name="Pangilinan J."/>
            <person name="Park H.-J."/>
            <person name="Ramirez L."/>
            <person name="Alfaro M."/>
            <person name="Sun H."/>
            <person name="Tritt A."/>
            <person name="Yoshinaga Y."/>
            <person name="Zwiers L.-H."/>
            <person name="Turgeon B.G."/>
            <person name="Goodwin S.B."/>
            <person name="Spatafora J.W."/>
            <person name="Crous P.W."/>
            <person name="Grigoriev I.V."/>
        </authorList>
    </citation>
    <scope>NUCLEOTIDE SEQUENCE</scope>
    <source>
        <strain evidence="4 6">CBS 781.70</strain>
    </source>
</reference>